<dbReference type="FunFam" id="3.90.190.10:FF:000023">
    <property type="entry name" value="Tyrosine-protein phosphatase non-receptor type"/>
    <property type="match status" value="1"/>
</dbReference>
<dbReference type="InterPro" id="IPR003595">
    <property type="entry name" value="Tyr_Pase_cat"/>
</dbReference>
<dbReference type="OrthoDB" id="5854685at2759"/>
<evidence type="ECO:0000259" key="4">
    <source>
        <dbReference type="PROSITE" id="PS50106"/>
    </source>
</evidence>
<dbReference type="PROSITE" id="PS50106">
    <property type="entry name" value="PDZ"/>
    <property type="match status" value="1"/>
</dbReference>
<feature type="compositionally biased region" description="Low complexity" evidence="1">
    <location>
        <begin position="80"/>
        <end position="99"/>
    </location>
</feature>
<dbReference type="STRING" id="51028.A0A0N4UST4"/>
<dbReference type="SUPFAM" id="SSF50156">
    <property type="entry name" value="PDZ domain-like"/>
    <property type="match status" value="1"/>
</dbReference>
<dbReference type="Pfam" id="PF00102">
    <property type="entry name" value="Y_phosphatase"/>
    <property type="match status" value="1"/>
</dbReference>
<dbReference type="SMART" id="SM00194">
    <property type="entry name" value="PTPc"/>
    <property type="match status" value="1"/>
</dbReference>
<dbReference type="InterPro" id="IPR000387">
    <property type="entry name" value="Tyr_Pase_dom"/>
</dbReference>
<dbReference type="SMART" id="SM00228">
    <property type="entry name" value="PDZ"/>
    <property type="match status" value="1"/>
</dbReference>
<evidence type="ECO:0000256" key="1">
    <source>
        <dbReference type="SAM" id="MobiDB-lite"/>
    </source>
</evidence>
<accession>A0A0N4UST4</accession>
<reference evidence="7" key="1">
    <citation type="submission" date="2017-02" db="UniProtKB">
        <authorList>
            <consortium name="WormBaseParasite"/>
        </authorList>
    </citation>
    <scope>IDENTIFICATION</scope>
</reference>
<evidence type="ECO:0000313" key="7">
    <source>
        <dbReference type="WBParaSite" id="EVEC_0000021201-mRNA-1"/>
    </source>
</evidence>
<dbReference type="InterPro" id="IPR029021">
    <property type="entry name" value="Prot-tyrosine_phosphatase-like"/>
</dbReference>
<feature type="domain" description="PDZ" evidence="4">
    <location>
        <begin position="120"/>
        <end position="192"/>
    </location>
</feature>
<dbReference type="InterPro" id="IPR016130">
    <property type="entry name" value="Tyr_Pase_AS"/>
</dbReference>
<name>A0A0N4UST4_ENTVE</name>
<dbReference type="CDD" id="cd14541">
    <property type="entry name" value="PTPc-N3_4"/>
    <property type="match status" value="1"/>
</dbReference>
<dbReference type="InterPro" id="IPR001478">
    <property type="entry name" value="PDZ"/>
</dbReference>
<dbReference type="Pfam" id="PF00595">
    <property type="entry name" value="PDZ"/>
    <property type="match status" value="1"/>
</dbReference>
<dbReference type="Gene3D" id="3.90.190.10">
    <property type="entry name" value="Protein tyrosine phosphatase superfamily"/>
    <property type="match status" value="1"/>
</dbReference>
<gene>
    <name evidence="5" type="ORF">EVEC_LOCUS149</name>
</gene>
<feature type="compositionally biased region" description="Polar residues" evidence="1">
    <location>
        <begin position="64"/>
        <end position="79"/>
    </location>
</feature>
<dbReference type="InterPro" id="IPR036034">
    <property type="entry name" value="PDZ_sf"/>
</dbReference>
<dbReference type="AlphaFoldDB" id="A0A0N4UST4"/>
<dbReference type="Proteomes" id="UP000274131">
    <property type="component" value="Unassembled WGS sequence"/>
</dbReference>
<dbReference type="SMART" id="SM00404">
    <property type="entry name" value="PTPc_motif"/>
    <property type="match status" value="1"/>
</dbReference>
<dbReference type="PROSITE" id="PS00383">
    <property type="entry name" value="TYR_PHOSPHATASE_1"/>
    <property type="match status" value="1"/>
</dbReference>
<keyword evidence="6" id="KW-1185">Reference proteome</keyword>
<dbReference type="PROSITE" id="PS50055">
    <property type="entry name" value="TYR_PHOSPHATASE_PTP"/>
    <property type="match status" value="1"/>
</dbReference>
<dbReference type="PRINTS" id="PR00700">
    <property type="entry name" value="PRTYPHPHTASE"/>
</dbReference>
<feature type="compositionally biased region" description="Low complexity" evidence="1">
    <location>
        <begin position="30"/>
        <end position="42"/>
    </location>
</feature>
<feature type="domain" description="Tyrosine specific protein phosphatases" evidence="3">
    <location>
        <begin position="429"/>
        <end position="503"/>
    </location>
</feature>
<dbReference type="InterPro" id="IPR000242">
    <property type="entry name" value="PTP_cat"/>
</dbReference>
<proteinExistence type="predicted"/>
<evidence type="ECO:0000313" key="6">
    <source>
        <dbReference type="Proteomes" id="UP000274131"/>
    </source>
</evidence>
<dbReference type="PANTHER" id="PTHR45706:SF4">
    <property type="entry name" value="TYROSINE-PROTEIN PHOSPHATASE"/>
    <property type="match status" value="1"/>
</dbReference>
<reference evidence="5 6" key="2">
    <citation type="submission" date="2018-10" db="EMBL/GenBank/DDBJ databases">
        <authorList>
            <consortium name="Pathogen Informatics"/>
        </authorList>
    </citation>
    <scope>NUCLEOTIDE SEQUENCE [LARGE SCALE GENOMIC DNA]</scope>
</reference>
<dbReference type="PANTHER" id="PTHR45706">
    <property type="entry name" value="TYROSINE-PROTEIN PHOSPHATASE"/>
    <property type="match status" value="1"/>
</dbReference>
<evidence type="ECO:0000259" key="3">
    <source>
        <dbReference type="PROSITE" id="PS50056"/>
    </source>
</evidence>
<dbReference type="EMBL" id="UXUI01000095">
    <property type="protein sequence ID" value="VDD85006.1"/>
    <property type="molecule type" value="Genomic_DNA"/>
</dbReference>
<dbReference type="CDD" id="cd06706">
    <property type="entry name" value="PDZ_PTPN3-4-like"/>
    <property type="match status" value="1"/>
</dbReference>
<feature type="region of interest" description="Disordered" evidence="1">
    <location>
        <begin position="28"/>
        <end position="117"/>
    </location>
</feature>
<dbReference type="Gene3D" id="2.30.42.10">
    <property type="match status" value="1"/>
</dbReference>
<feature type="domain" description="Tyrosine-protein phosphatase" evidence="2">
    <location>
        <begin position="255"/>
        <end position="512"/>
    </location>
</feature>
<organism evidence="7">
    <name type="scientific">Enterobius vermicularis</name>
    <name type="common">Human pinworm</name>
    <dbReference type="NCBI Taxonomy" id="51028"/>
    <lineage>
        <taxon>Eukaryota</taxon>
        <taxon>Metazoa</taxon>
        <taxon>Ecdysozoa</taxon>
        <taxon>Nematoda</taxon>
        <taxon>Chromadorea</taxon>
        <taxon>Rhabditida</taxon>
        <taxon>Spirurina</taxon>
        <taxon>Oxyuridomorpha</taxon>
        <taxon>Oxyuroidea</taxon>
        <taxon>Oxyuridae</taxon>
        <taxon>Enterobius</taxon>
    </lineage>
</organism>
<dbReference type="SUPFAM" id="SSF52799">
    <property type="entry name" value="(Phosphotyrosine protein) phosphatases II"/>
    <property type="match status" value="1"/>
</dbReference>
<sequence>MTACTSAAIHQRNQNGYFSVTNGFRKQSLTNGGNTPNGFTNGSVVNRYVPSGPVGSPTHKNHSPRSIPSSKLQNGGSQRSSVASYSSTGSGSNGVNNSSPTRSKKTPRQSPPVIEDGLVVVRMRPDSQGRFGFNVKGGADQNHPIIVSRVATGSAADKCNPRLNEGDQVLFINGVDVTSMPHDQVVRFIRSARETPKGELVLTVQPNVYRCGDEVDEPDVMYVPETVHVSNSVPRSNLLAESLHLLKDALDSGKTVAQFEQLYRKKQGMSMTDCRTAANLNKNRYRDVCPYDETRVRINGPSGDYINASYVNMEIPSSGIVNRYIAAQGPLPHTSGDFWHMVWEQLCTVIVMLTTVVERGRIKCHQYWPRMFETHDYGKLQICCIRERETPSCCYREISIKNRVTKEERRVTQMQYTAWPDHGVPDDSKHFIEFVEEVRRARAGSVDPIVVHCSAGIGRTGVLILMETASCLVEANEPVYPLDIVRTMRDQRAMLIQTPNQYKFVCESILRAYNDGLIKPSDEYRKRS</sequence>
<dbReference type="PROSITE" id="PS50056">
    <property type="entry name" value="TYR_PHOSPHATASE_2"/>
    <property type="match status" value="1"/>
</dbReference>
<evidence type="ECO:0000259" key="2">
    <source>
        <dbReference type="PROSITE" id="PS50055"/>
    </source>
</evidence>
<dbReference type="GO" id="GO:0004725">
    <property type="term" value="F:protein tyrosine phosphatase activity"/>
    <property type="evidence" value="ECO:0007669"/>
    <property type="project" value="InterPro"/>
</dbReference>
<evidence type="ECO:0000313" key="5">
    <source>
        <dbReference type="EMBL" id="VDD85006.1"/>
    </source>
</evidence>
<protein>
    <submittedName>
        <fullName evidence="7">Tyrosine-protein phosphatase corkscrew</fullName>
    </submittedName>
</protein>
<dbReference type="WBParaSite" id="EVEC_0000021201-mRNA-1">
    <property type="protein sequence ID" value="EVEC_0000021201-mRNA-1"/>
    <property type="gene ID" value="EVEC_0000021201"/>
</dbReference>